<organism evidence="1 2">
    <name type="scientific">Cyclocybe aegerita</name>
    <name type="common">Black poplar mushroom</name>
    <name type="synonym">Agrocybe aegerita</name>
    <dbReference type="NCBI Taxonomy" id="1973307"/>
    <lineage>
        <taxon>Eukaryota</taxon>
        <taxon>Fungi</taxon>
        <taxon>Dikarya</taxon>
        <taxon>Basidiomycota</taxon>
        <taxon>Agaricomycotina</taxon>
        <taxon>Agaricomycetes</taxon>
        <taxon>Agaricomycetidae</taxon>
        <taxon>Agaricales</taxon>
        <taxon>Agaricineae</taxon>
        <taxon>Bolbitiaceae</taxon>
        <taxon>Cyclocybe</taxon>
    </lineage>
</organism>
<gene>
    <name evidence="1" type="ORF">AAE3_LOCUS2933</name>
</gene>
<evidence type="ECO:0008006" key="3">
    <source>
        <dbReference type="Google" id="ProtNLM"/>
    </source>
</evidence>
<evidence type="ECO:0000313" key="1">
    <source>
        <dbReference type="EMBL" id="CAA7260687.1"/>
    </source>
</evidence>
<dbReference type="OrthoDB" id="3541472at2759"/>
<dbReference type="EMBL" id="CACVBS010000030">
    <property type="protein sequence ID" value="CAA7260687.1"/>
    <property type="molecule type" value="Genomic_DNA"/>
</dbReference>
<evidence type="ECO:0000313" key="2">
    <source>
        <dbReference type="Proteomes" id="UP000467700"/>
    </source>
</evidence>
<comment type="caution">
    <text evidence="1">The sequence shown here is derived from an EMBL/GenBank/DDBJ whole genome shotgun (WGS) entry which is preliminary data.</text>
</comment>
<accession>A0A8S0XMU6</accession>
<dbReference type="Proteomes" id="UP000467700">
    <property type="component" value="Unassembled WGS sequence"/>
</dbReference>
<sequence length="354" mass="39451">MPGLTDLATELFYEISSHLDEHANRTLRLASKKLCAVASSIALSQLKIDCQASLTKTVQKLEAYGTRSTRGADYVSKAVILSLSPKEKTPTLESIARSIHLGLQLTPADKTFLEAKLLTKFTSALFALKDVRSISWHTSATDPSWAFKAIYGYVVARKVPVFHVDFTGGFHLDLTNFDRITCLRCFSFTNLPESKPIYNIRLLRAAAKIIHNSPDLESLEISTAYKEAIADAPTVSHLLRGDLPPLSLKHLSVCRLRFPLDDSILPHFRSLKSLSVHHNFDGARSDIWDTLKDEKIHRHQRQGCQQGVPRLPEVLGSAGTRARQPRQGVGEHVESRPVLFEDPAVPFEIVVLRT</sequence>
<name>A0A8S0XMU6_CYCAE</name>
<dbReference type="AlphaFoldDB" id="A0A8S0XMU6"/>
<keyword evidence="2" id="KW-1185">Reference proteome</keyword>
<reference evidence="1 2" key="1">
    <citation type="submission" date="2020-01" db="EMBL/GenBank/DDBJ databases">
        <authorList>
            <person name="Gupta K D."/>
        </authorList>
    </citation>
    <scope>NUCLEOTIDE SEQUENCE [LARGE SCALE GENOMIC DNA]</scope>
</reference>
<proteinExistence type="predicted"/>
<protein>
    <recommendedName>
        <fullName evidence="3">F-box domain-containing protein</fullName>
    </recommendedName>
</protein>